<sequence length="149" mass="15666">MPISGGYFFLIAALLAGVAMAVQGSINSALGKVIGLWEATFLVHLSAAIILLLILFVFHMGKGDLALCSKAPWYLYLGGLIGVLITFGVVISIPKLGVAVATTAIIVGQVLTALIIDHFGLFGLKEISFTWIKFLGLVLLALGAKLLLN</sequence>
<keyword evidence="1" id="KW-0472">Membrane</keyword>
<evidence type="ECO:0000313" key="2">
    <source>
        <dbReference type="EMBL" id="QSQ08456.1"/>
    </source>
</evidence>
<feature type="transmembrane region" description="Helical" evidence="1">
    <location>
        <begin position="73"/>
        <end position="93"/>
    </location>
</feature>
<feature type="transmembrane region" description="Helical" evidence="1">
    <location>
        <begin position="131"/>
        <end position="148"/>
    </location>
</feature>
<evidence type="ECO:0000256" key="1">
    <source>
        <dbReference type="SAM" id="Phobius"/>
    </source>
</evidence>
<dbReference type="RefSeq" id="WP_206708670.1">
    <property type="nucleotide sequence ID" value="NZ_CP059066.1"/>
</dbReference>
<dbReference type="Pfam" id="PF04657">
    <property type="entry name" value="DMT_YdcZ"/>
    <property type="match status" value="1"/>
</dbReference>
<feature type="transmembrane region" description="Helical" evidence="1">
    <location>
        <begin position="99"/>
        <end position="124"/>
    </location>
</feature>
<dbReference type="InterPro" id="IPR006750">
    <property type="entry name" value="YdcZ"/>
</dbReference>
<keyword evidence="1" id="KW-1133">Transmembrane helix</keyword>
<evidence type="ECO:0000313" key="3">
    <source>
        <dbReference type="Proteomes" id="UP000662904"/>
    </source>
</evidence>
<dbReference type="AlphaFoldDB" id="A0A8A0RMM8"/>
<accession>A0A8A0RMM8</accession>
<keyword evidence="3" id="KW-1185">Reference proteome</keyword>
<feature type="transmembrane region" description="Helical" evidence="1">
    <location>
        <begin position="41"/>
        <end position="61"/>
    </location>
</feature>
<gene>
    <name evidence="2" type="ORF">H0A61_00778</name>
</gene>
<dbReference type="PANTHER" id="PTHR34821:SF2">
    <property type="entry name" value="INNER MEMBRANE PROTEIN YDCZ"/>
    <property type="match status" value="1"/>
</dbReference>
<dbReference type="EMBL" id="CP059066">
    <property type="protein sequence ID" value="QSQ08456.1"/>
    <property type="molecule type" value="Genomic_DNA"/>
</dbReference>
<protein>
    <recommendedName>
        <fullName evidence="4">DMT family transporter</fullName>
    </recommendedName>
</protein>
<name>A0A8A0RMM8_9FIRM</name>
<reference evidence="2" key="1">
    <citation type="submission" date="2020-07" db="EMBL/GenBank/DDBJ databases">
        <title>Koleobacter methoxysyntrophicus gen. nov., sp. nov., a novel anaerobic bacterium isolated from deep subsurface oil field and proposal of Koleobacterales ord. nov. in the phylum Firmicutes.</title>
        <authorList>
            <person name="Sakamoto S."/>
            <person name="Tamaki H."/>
        </authorList>
    </citation>
    <scope>NUCLEOTIDE SEQUENCE</scope>
    <source>
        <strain evidence="2">NRmbB1</strain>
    </source>
</reference>
<dbReference type="Proteomes" id="UP000662904">
    <property type="component" value="Chromosome"/>
</dbReference>
<dbReference type="GO" id="GO:0005886">
    <property type="term" value="C:plasma membrane"/>
    <property type="evidence" value="ECO:0007669"/>
    <property type="project" value="TreeGrafter"/>
</dbReference>
<dbReference type="KEGG" id="kme:H0A61_00778"/>
<evidence type="ECO:0008006" key="4">
    <source>
        <dbReference type="Google" id="ProtNLM"/>
    </source>
</evidence>
<keyword evidence="1" id="KW-0812">Transmembrane</keyword>
<proteinExistence type="predicted"/>
<organism evidence="2 3">
    <name type="scientific">Koleobacter methoxysyntrophicus</name>
    <dbReference type="NCBI Taxonomy" id="2751313"/>
    <lineage>
        <taxon>Bacteria</taxon>
        <taxon>Bacillati</taxon>
        <taxon>Bacillota</taxon>
        <taxon>Clostridia</taxon>
        <taxon>Koleobacterales</taxon>
        <taxon>Koleobacteraceae</taxon>
        <taxon>Koleobacter</taxon>
    </lineage>
</organism>
<dbReference type="PANTHER" id="PTHR34821">
    <property type="entry name" value="INNER MEMBRANE PROTEIN YDCZ"/>
    <property type="match status" value="1"/>
</dbReference>